<feature type="non-terminal residue" evidence="1">
    <location>
        <position position="121"/>
    </location>
</feature>
<dbReference type="EMBL" id="AP019298">
    <property type="protein sequence ID" value="BBG98023.1"/>
    <property type="molecule type" value="Genomic_DNA"/>
</dbReference>
<proteinExistence type="predicted"/>
<protein>
    <submittedName>
        <fullName evidence="1">Yos1-like protein</fullName>
    </submittedName>
</protein>
<evidence type="ECO:0000313" key="1">
    <source>
        <dbReference type="EMBL" id="BBG98023.1"/>
    </source>
</evidence>
<sequence>MRSHLHLQSKSVSLRSGASIRTASLRLEDGASQNSQWAGQSQSRTDYRSHLRNTVLESSSVLLNTIVLKIHQSDMGNLPNGSPVSWKAEALGYCFECVDLSKILTDSIPLVPTLINLEQYM</sequence>
<reference evidence="1" key="1">
    <citation type="journal article" date="2019" name="Science">
        <title>Mutation of a bHLH transcription factor allowed almond domestication.</title>
        <authorList>
            <person name="Sanchez-Perez R."/>
            <person name="Pavan S."/>
            <person name="Mazzeo R."/>
            <person name="Moldovan C."/>
            <person name="Aiese Cigliano R."/>
            <person name="Del Cueto J."/>
            <person name="Ricciardi F."/>
            <person name="Lotti C."/>
            <person name="Ricciardi L."/>
            <person name="Dicenta F."/>
            <person name="Lopez-Marques R.L."/>
            <person name="Lindberg Moller B."/>
        </authorList>
    </citation>
    <scope>NUCLEOTIDE SEQUENCE</scope>
</reference>
<accession>A0A4Y1R1U8</accession>
<name>A0A4Y1R1U8_PRUDU</name>
<gene>
    <name evidence="1" type="ORF">Prudu_007320</name>
</gene>
<organism evidence="1">
    <name type="scientific">Prunus dulcis</name>
    <name type="common">Almond</name>
    <name type="synonym">Amygdalus dulcis</name>
    <dbReference type="NCBI Taxonomy" id="3755"/>
    <lineage>
        <taxon>Eukaryota</taxon>
        <taxon>Viridiplantae</taxon>
        <taxon>Streptophyta</taxon>
        <taxon>Embryophyta</taxon>
        <taxon>Tracheophyta</taxon>
        <taxon>Spermatophyta</taxon>
        <taxon>Magnoliopsida</taxon>
        <taxon>eudicotyledons</taxon>
        <taxon>Gunneridae</taxon>
        <taxon>Pentapetalae</taxon>
        <taxon>rosids</taxon>
        <taxon>fabids</taxon>
        <taxon>Rosales</taxon>
        <taxon>Rosaceae</taxon>
        <taxon>Amygdaloideae</taxon>
        <taxon>Amygdaleae</taxon>
        <taxon>Prunus</taxon>
    </lineage>
</organism>
<dbReference type="AlphaFoldDB" id="A0A4Y1R1U8"/>